<reference evidence="3" key="1">
    <citation type="journal article" date="2021" name="Elife">
        <title>Highly contiguous assemblies of 101 drosophilid genomes.</title>
        <authorList>
            <person name="Kim B.Y."/>
            <person name="Wang J.R."/>
            <person name="Miller D.E."/>
            <person name="Barmina O."/>
            <person name="Delaney E."/>
            <person name="Thompson A."/>
            <person name="Comeault A.A."/>
            <person name="Peede D."/>
            <person name="D'Agostino E.R."/>
            <person name="Pelaez J."/>
            <person name="Aguilar J.M."/>
            <person name="Haji D."/>
            <person name="Matsunaga T."/>
            <person name="Armstrong E.E."/>
            <person name="Zych M."/>
            <person name="Ogawa Y."/>
            <person name="Stamenkovic-Radak M."/>
            <person name="Jelic M."/>
            <person name="Veselinovic M.S."/>
            <person name="Tanaskovic M."/>
            <person name="Eric P."/>
            <person name="Gao J.J."/>
            <person name="Katoh T.K."/>
            <person name="Toda M.J."/>
            <person name="Watabe H."/>
            <person name="Watada M."/>
            <person name="Davis J.S."/>
            <person name="Moyle L.C."/>
            <person name="Manoli G."/>
            <person name="Bertolini E."/>
            <person name="Kostal V."/>
            <person name="Hawley R.S."/>
            <person name="Takahashi A."/>
            <person name="Jones C.D."/>
            <person name="Price D.K."/>
            <person name="Whiteman N."/>
            <person name="Kopp A."/>
            <person name="Matute D.R."/>
            <person name="Petrov D.A."/>
        </authorList>
    </citation>
    <scope>NUCLEOTIDE SEQUENCE [LARGE SCALE GENOMIC DNA]</scope>
</reference>
<dbReference type="InterPro" id="IPR006170">
    <property type="entry name" value="PBP/GOBP"/>
</dbReference>
<evidence type="ECO:0000313" key="4">
    <source>
        <dbReference type="RefSeq" id="XP_016976951.1"/>
    </source>
</evidence>
<organism evidence="4">
    <name type="scientific">Drosophila rhopaloa</name>
    <name type="common">Fruit fly</name>
    <dbReference type="NCBI Taxonomy" id="1041015"/>
    <lineage>
        <taxon>Eukaryota</taxon>
        <taxon>Metazoa</taxon>
        <taxon>Ecdysozoa</taxon>
        <taxon>Arthropoda</taxon>
        <taxon>Hexapoda</taxon>
        <taxon>Insecta</taxon>
        <taxon>Pterygota</taxon>
        <taxon>Neoptera</taxon>
        <taxon>Endopterygota</taxon>
        <taxon>Diptera</taxon>
        <taxon>Brachycera</taxon>
        <taxon>Muscomorpha</taxon>
        <taxon>Ephydroidea</taxon>
        <taxon>Drosophilidae</taxon>
        <taxon>Drosophila</taxon>
        <taxon>Sophophora</taxon>
    </lineage>
</organism>
<keyword evidence="3" id="KW-1185">Reference proteome</keyword>
<protein>
    <submittedName>
        <fullName evidence="4">Uncharacterized protein LOC108042950</fullName>
    </submittedName>
</protein>
<name>A0A6P4EV32_DRORH</name>
<gene>
    <name evidence="4" type="primary">LOC108042950</name>
    <name evidence="2" type="synonym">108042950</name>
</gene>
<dbReference type="RefSeq" id="XP_016976951.1">
    <property type="nucleotide sequence ID" value="XM_017121462.1"/>
</dbReference>
<dbReference type="Gene3D" id="1.10.238.20">
    <property type="entry name" value="Pheromone/general odorant binding protein domain"/>
    <property type="match status" value="1"/>
</dbReference>
<dbReference type="CTD" id="32897"/>
<evidence type="ECO:0000256" key="1">
    <source>
        <dbReference type="SAM" id="SignalP"/>
    </source>
</evidence>
<reference evidence="4" key="2">
    <citation type="submission" date="2025-04" db="UniProtKB">
        <authorList>
            <consortium name="RefSeq"/>
        </authorList>
    </citation>
    <scope>IDENTIFICATION</scope>
</reference>
<feature type="signal peptide" evidence="1">
    <location>
        <begin position="1"/>
        <end position="20"/>
    </location>
</feature>
<dbReference type="OrthoDB" id="7818833at2759"/>
<dbReference type="AlphaFoldDB" id="A0A6P4EV32"/>
<dbReference type="OMA" id="QCKQQFD"/>
<dbReference type="Proteomes" id="UP001652680">
    <property type="component" value="Unassembled WGS sequence"/>
</dbReference>
<dbReference type="GO" id="GO:0005549">
    <property type="term" value="F:odorant binding"/>
    <property type="evidence" value="ECO:0007669"/>
    <property type="project" value="InterPro"/>
</dbReference>
<accession>A0A6P4EV32</accession>
<sequence>MKVVLWICLISMWQFPCCLGAQDCLKLHNLTSAEVETVAPSTPVSEVPLAVKCYSRCMIDEYFGEDGKIDLQRVGSRGTEREHTFLAHCKQQFDGVTDLDRCDYPYLMLQCLFTGKASGTIVS</sequence>
<evidence type="ECO:0000313" key="3">
    <source>
        <dbReference type="Proteomes" id="UP001652680"/>
    </source>
</evidence>
<dbReference type="EnsemblMetazoa" id="XM_017121462.1">
    <property type="protein sequence ID" value="XP_016976951.1"/>
    <property type="gene ID" value="LOC108042950"/>
</dbReference>
<evidence type="ECO:0000313" key="2">
    <source>
        <dbReference type="EnsemblMetazoa" id="XP_016976951.1"/>
    </source>
</evidence>
<keyword evidence="1" id="KW-0732">Signal</keyword>
<dbReference type="SUPFAM" id="SSF47565">
    <property type="entry name" value="Insect pheromone/odorant-binding proteins"/>
    <property type="match status" value="1"/>
</dbReference>
<reference evidence="2" key="3">
    <citation type="submission" date="2025-05" db="UniProtKB">
        <authorList>
            <consortium name="EnsemblMetazoa"/>
        </authorList>
    </citation>
    <scope>IDENTIFICATION</scope>
</reference>
<proteinExistence type="predicted"/>
<feature type="chain" id="PRO_5028258356" evidence="1">
    <location>
        <begin position="21"/>
        <end position="123"/>
    </location>
</feature>
<dbReference type="InterPro" id="IPR036728">
    <property type="entry name" value="PBP_GOBP_sf"/>
</dbReference>
<dbReference type="Pfam" id="PF01395">
    <property type="entry name" value="PBP_GOBP"/>
    <property type="match status" value="1"/>
</dbReference>
<dbReference type="GeneID" id="108042950"/>